<evidence type="ECO:0000259" key="3">
    <source>
        <dbReference type="Pfam" id="PF07587"/>
    </source>
</evidence>
<dbReference type="AlphaFoldDB" id="A0A7W5E4T9"/>
<feature type="region of interest" description="Disordered" evidence="1">
    <location>
        <begin position="83"/>
        <end position="102"/>
    </location>
</feature>
<comment type="caution">
    <text evidence="5">The sequence shown here is derived from an EMBL/GenBank/DDBJ whole genome shotgun (WGS) entry which is preliminary data.</text>
</comment>
<keyword evidence="6" id="KW-1185">Reference proteome</keyword>
<sequence length="1051" mass="120398">MNRFPVVAVFTVALTPCHLVSAQRVEFNRDIRPILSDNCFYCHGFDEAHREAGLRLDTFEGATEFDAIVPGDPEESELIRRILSDDPDETMPPPDSEKTLSTEQRELVARWIEQGAEYQEHWAWKPLRRPPVPGPATNALPDAVDAFLQHGWAENGLFPASEATPRELLRRLSFDLRGLAPTADEVARFESEPTVEHLRQFREEWMSEVSFAEHQAVRWLDLVRWADTSGFVSDEPIDSGAYRRWVIESIGNNMPFDQFSIAQLAGDLFPNPTDDDLIASGYNRIVNTNCEAGAIEAEQLYKLKGEHVRAMGTVWLGITTGCAECHDHKFDPILAKDYYSLAAFFDDLVEAGVYAPGDRREPLHYVYEETDRSKQDNQLATGIEQLQRKIAAKPIDEIANWEEQILKRLRDKESRGEFVWVPGAMTALRVLEGDVDLTRKDERTVRETVAAEGEFRRHHAAEFMTGYIDHGSYKSDAARDAWYVDVWIDENSRPEMLGIQISHGDYGRLGWKAANYETYYWGSDTSGTLDASHPWSEPTRVKRMGELPEESGWVRLRVPFNEMIPSVSGQAFEAVGMAWMQCGGRVMWGNSGLELRADKVASLELGETAIRKWWQRPVNRQLYERRFEYVASALKTLTEDRDALQQEIVEDVYREHSQPKRMKKLRRLETRLGRLRSQAMPVLVSKQSPKRKKTRLLNRGDYQDQTGPFVSPAVPEFLGNPIESANPSRLDLAEWLFDERNPLTARVYVNRLWHQFFGRGISDTLDDSGTQGEWPSNLALLDWLACEFRDSGWDRNHMIRLLTSTRAYRLSSMASETQLQIDPENRLHARQHRFRLPAETIRDAALQTAGLLRITDEVPTRSVYPYQPSPYWTTSDKVMFGSRHLLWATSPRRIQYSRSLYTFWKRQNIHPTMLAFDAPTRQECTAKRNITNTPGQALALLNDPIFVEASRVFATRVIEETGADVDADDNEKLDLAFQLALQRPIRNEERRVLKELLDLQRDVYRETPEDADALISIGQAPCSEKIAPAELAAWTVVTRVILNLHEFLNRS</sequence>
<evidence type="ECO:0008006" key="7">
    <source>
        <dbReference type="Google" id="ProtNLM"/>
    </source>
</evidence>
<feature type="domain" description="DUF1549" evidence="2">
    <location>
        <begin position="144"/>
        <end position="348"/>
    </location>
</feature>
<dbReference type="Pfam" id="PF07583">
    <property type="entry name" value="PSCyt2"/>
    <property type="match status" value="1"/>
</dbReference>
<dbReference type="SUPFAM" id="SSF46626">
    <property type="entry name" value="Cytochrome c"/>
    <property type="match status" value="1"/>
</dbReference>
<evidence type="ECO:0000313" key="6">
    <source>
        <dbReference type="Proteomes" id="UP000536179"/>
    </source>
</evidence>
<evidence type="ECO:0000259" key="4">
    <source>
        <dbReference type="Pfam" id="PF07635"/>
    </source>
</evidence>
<dbReference type="EMBL" id="JACHXU010000023">
    <property type="protein sequence ID" value="MBB3209357.1"/>
    <property type="molecule type" value="Genomic_DNA"/>
</dbReference>
<accession>A0A7W5E4T9</accession>
<feature type="domain" description="Cytochrome C Planctomycete-type" evidence="4">
    <location>
        <begin position="39"/>
        <end position="95"/>
    </location>
</feature>
<organism evidence="5 6">
    <name type="scientific">Aporhodopirellula rubra</name>
    <dbReference type="NCBI Taxonomy" id="980271"/>
    <lineage>
        <taxon>Bacteria</taxon>
        <taxon>Pseudomonadati</taxon>
        <taxon>Planctomycetota</taxon>
        <taxon>Planctomycetia</taxon>
        <taxon>Pirellulales</taxon>
        <taxon>Pirellulaceae</taxon>
        <taxon>Aporhodopirellula</taxon>
    </lineage>
</organism>
<dbReference type="InterPro" id="IPR036909">
    <property type="entry name" value="Cyt_c-like_dom_sf"/>
</dbReference>
<dbReference type="Proteomes" id="UP000536179">
    <property type="component" value="Unassembled WGS sequence"/>
</dbReference>
<dbReference type="Pfam" id="PF07587">
    <property type="entry name" value="PSD1"/>
    <property type="match status" value="1"/>
</dbReference>
<dbReference type="GO" id="GO:0020037">
    <property type="term" value="F:heme binding"/>
    <property type="evidence" value="ECO:0007669"/>
    <property type="project" value="InterPro"/>
</dbReference>
<feature type="domain" description="DUF1553" evidence="3">
    <location>
        <begin position="729"/>
        <end position="996"/>
    </location>
</feature>
<protein>
    <recommendedName>
        <fullName evidence="7">Planctomycete cytochrome C</fullName>
    </recommendedName>
</protein>
<evidence type="ECO:0000313" key="5">
    <source>
        <dbReference type="EMBL" id="MBB3209357.1"/>
    </source>
</evidence>
<dbReference type="RefSeq" id="WP_184307924.1">
    <property type="nucleotide sequence ID" value="NZ_JACHXU010000023.1"/>
</dbReference>
<reference evidence="5 6" key="1">
    <citation type="submission" date="2020-08" db="EMBL/GenBank/DDBJ databases">
        <title>Genomic Encyclopedia of Type Strains, Phase III (KMG-III): the genomes of soil and plant-associated and newly described type strains.</title>
        <authorList>
            <person name="Whitman W."/>
        </authorList>
    </citation>
    <scope>NUCLEOTIDE SEQUENCE [LARGE SCALE GENOMIC DNA]</scope>
    <source>
        <strain evidence="5 6">CECT 8075</strain>
    </source>
</reference>
<dbReference type="PANTHER" id="PTHR35889">
    <property type="entry name" value="CYCLOINULO-OLIGOSACCHARIDE FRUCTANOTRANSFERASE-RELATED"/>
    <property type="match status" value="1"/>
</dbReference>
<proteinExistence type="predicted"/>
<evidence type="ECO:0000259" key="2">
    <source>
        <dbReference type="Pfam" id="PF07583"/>
    </source>
</evidence>
<dbReference type="Pfam" id="PF07635">
    <property type="entry name" value="PSCyt1"/>
    <property type="match status" value="1"/>
</dbReference>
<dbReference type="PANTHER" id="PTHR35889:SF3">
    <property type="entry name" value="F-BOX DOMAIN-CONTAINING PROTEIN"/>
    <property type="match status" value="1"/>
</dbReference>
<dbReference type="InterPro" id="IPR022655">
    <property type="entry name" value="DUF1553"/>
</dbReference>
<dbReference type="GO" id="GO:0009055">
    <property type="term" value="F:electron transfer activity"/>
    <property type="evidence" value="ECO:0007669"/>
    <property type="project" value="InterPro"/>
</dbReference>
<gene>
    <name evidence="5" type="ORF">FHS27_005197</name>
</gene>
<dbReference type="InterPro" id="IPR011429">
    <property type="entry name" value="Cyt_c_Planctomycete-type"/>
</dbReference>
<name>A0A7W5E4T9_9BACT</name>
<dbReference type="InterPro" id="IPR011444">
    <property type="entry name" value="DUF1549"/>
</dbReference>
<evidence type="ECO:0000256" key="1">
    <source>
        <dbReference type="SAM" id="MobiDB-lite"/>
    </source>
</evidence>